<feature type="transmembrane region" description="Helical" evidence="7">
    <location>
        <begin position="61"/>
        <end position="81"/>
    </location>
</feature>
<dbReference type="EMBL" id="CAUJNA010003649">
    <property type="protein sequence ID" value="CAJ1406835.1"/>
    <property type="molecule type" value="Genomic_DNA"/>
</dbReference>
<dbReference type="EC" id="2.3.1.225" evidence="7"/>
<dbReference type="Pfam" id="PF01529">
    <property type="entry name" value="DHHC"/>
    <property type="match status" value="1"/>
</dbReference>
<dbReference type="PROSITE" id="PS50216">
    <property type="entry name" value="DHHC"/>
    <property type="match status" value="1"/>
</dbReference>
<evidence type="ECO:0000256" key="5">
    <source>
        <dbReference type="ARBA" id="ARBA00023136"/>
    </source>
</evidence>
<evidence type="ECO:0000256" key="7">
    <source>
        <dbReference type="RuleBase" id="RU079119"/>
    </source>
</evidence>
<keyword evidence="5 7" id="KW-0472">Membrane</keyword>
<dbReference type="GO" id="GO:0005783">
    <property type="term" value="C:endoplasmic reticulum"/>
    <property type="evidence" value="ECO:0007669"/>
    <property type="project" value="TreeGrafter"/>
</dbReference>
<dbReference type="InterPro" id="IPR039859">
    <property type="entry name" value="PFA4/ZDH16/20/ERF2-like"/>
</dbReference>
<protein>
    <recommendedName>
        <fullName evidence="7">Palmitoyltransferase</fullName>
        <ecNumber evidence="7">2.3.1.225</ecNumber>
    </recommendedName>
</protein>
<evidence type="ECO:0000313" key="10">
    <source>
        <dbReference type="Proteomes" id="UP001178507"/>
    </source>
</evidence>
<name>A0AA36NC16_9DINO</name>
<evidence type="ECO:0000313" key="9">
    <source>
        <dbReference type="EMBL" id="CAJ1406835.1"/>
    </source>
</evidence>
<dbReference type="InterPro" id="IPR001594">
    <property type="entry name" value="Palmitoyltrfase_DHHC"/>
</dbReference>
<comment type="similarity">
    <text evidence="7">Belongs to the DHHC palmitoyltransferase family.</text>
</comment>
<proteinExistence type="inferred from homology"/>
<evidence type="ECO:0000256" key="6">
    <source>
        <dbReference type="ARBA" id="ARBA00023315"/>
    </source>
</evidence>
<comment type="subcellular location">
    <subcellularLocation>
        <location evidence="1">Membrane</location>
        <topology evidence="1">Multi-pass membrane protein</topology>
    </subcellularLocation>
</comment>
<dbReference type="GO" id="GO:0019706">
    <property type="term" value="F:protein-cysteine S-palmitoyltransferase activity"/>
    <property type="evidence" value="ECO:0007669"/>
    <property type="project" value="UniProtKB-EC"/>
</dbReference>
<comment type="catalytic activity">
    <reaction evidence="7">
        <text>L-cysteinyl-[protein] + hexadecanoyl-CoA = S-hexadecanoyl-L-cysteinyl-[protein] + CoA</text>
        <dbReference type="Rhea" id="RHEA:36683"/>
        <dbReference type="Rhea" id="RHEA-COMP:10131"/>
        <dbReference type="Rhea" id="RHEA-COMP:11032"/>
        <dbReference type="ChEBI" id="CHEBI:29950"/>
        <dbReference type="ChEBI" id="CHEBI:57287"/>
        <dbReference type="ChEBI" id="CHEBI:57379"/>
        <dbReference type="ChEBI" id="CHEBI:74151"/>
        <dbReference type="EC" id="2.3.1.225"/>
    </reaction>
</comment>
<keyword evidence="2 7" id="KW-0808">Transferase</keyword>
<reference evidence="9" key="1">
    <citation type="submission" date="2023-08" db="EMBL/GenBank/DDBJ databases">
        <authorList>
            <person name="Chen Y."/>
            <person name="Shah S."/>
            <person name="Dougan E. K."/>
            <person name="Thang M."/>
            <person name="Chan C."/>
        </authorList>
    </citation>
    <scope>NUCLEOTIDE SEQUENCE</scope>
</reference>
<feature type="domain" description="Palmitoyltransferase DHHC" evidence="8">
    <location>
        <begin position="152"/>
        <end position="240"/>
    </location>
</feature>
<feature type="transmembrane region" description="Helical" evidence="7">
    <location>
        <begin position="223"/>
        <end position="243"/>
    </location>
</feature>
<dbReference type="AlphaFoldDB" id="A0AA36NC16"/>
<accession>A0AA36NC16</accession>
<gene>
    <name evidence="9" type="ORF">EVOR1521_LOCUS28692</name>
</gene>
<evidence type="ECO:0000256" key="4">
    <source>
        <dbReference type="ARBA" id="ARBA00022989"/>
    </source>
</evidence>
<evidence type="ECO:0000256" key="3">
    <source>
        <dbReference type="ARBA" id="ARBA00022692"/>
    </source>
</evidence>
<organism evidence="9 10">
    <name type="scientific">Effrenium voratum</name>
    <dbReference type="NCBI Taxonomy" id="2562239"/>
    <lineage>
        <taxon>Eukaryota</taxon>
        <taxon>Sar</taxon>
        <taxon>Alveolata</taxon>
        <taxon>Dinophyceae</taxon>
        <taxon>Suessiales</taxon>
        <taxon>Symbiodiniaceae</taxon>
        <taxon>Effrenium</taxon>
    </lineage>
</organism>
<dbReference type="GO" id="GO:0006612">
    <property type="term" value="P:protein targeting to membrane"/>
    <property type="evidence" value="ECO:0007669"/>
    <property type="project" value="TreeGrafter"/>
</dbReference>
<keyword evidence="10" id="KW-1185">Reference proteome</keyword>
<keyword evidence="4 7" id="KW-1133">Transmembrane helix</keyword>
<dbReference type="GO" id="GO:0016020">
    <property type="term" value="C:membrane"/>
    <property type="evidence" value="ECO:0007669"/>
    <property type="project" value="UniProtKB-SubCell"/>
</dbReference>
<sequence>MDDDLLASLPPLPEPNLWEMRSEACCGSSLVLGLVTGFVAATRQMSHRLEGHVPQAVQQTFVVAIHLEALVAMICLFGLWWGDPGVVKRTRENCLPIPEPVKQALQAGRSLDHLQNVTEDGSSYCVRCCMWRRTRDATTTSACFDDGGLADFHHCSTCQRCVANFDHHCGVFGRCIAGKGFGGNMGFFKTIIAMGVAGGATCFGSAILALMQEESSSMLGIILLAYATPMFLGCCVFLCSLPASQNPCKWKECTQRRI</sequence>
<comment type="caution">
    <text evidence="9">The sequence shown here is derived from an EMBL/GenBank/DDBJ whole genome shotgun (WGS) entry which is preliminary data.</text>
</comment>
<dbReference type="GO" id="GO:0005794">
    <property type="term" value="C:Golgi apparatus"/>
    <property type="evidence" value="ECO:0007669"/>
    <property type="project" value="TreeGrafter"/>
</dbReference>
<evidence type="ECO:0000256" key="1">
    <source>
        <dbReference type="ARBA" id="ARBA00004141"/>
    </source>
</evidence>
<keyword evidence="3 7" id="KW-0812">Transmembrane</keyword>
<dbReference type="Proteomes" id="UP001178507">
    <property type="component" value="Unassembled WGS sequence"/>
</dbReference>
<dbReference type="PANTHER" id="PTHR22883">
    <property type="entry name" value="ZINC FINGER DHHC DOMAIN CONTAINING PROTEIN"/>
    <property type="match status" value="1"/>
</dbReference>
<evidence type="ECO:0000259" key="8">
    <source>
        <dbReference type="Pfam" id="PF01529"/>
    </source>
</evidence>
<keyword evidence="6 7" id="KW-0012">Acyltransferase</keyword>
<feature type="transmembrane region" description="Helical" evidence="7">
    <location>
        <begin position="191"/>
        <end position="211"/>
    </location>
</feature>
<comment type="domain">
    <text evidence="7">The DHHC domain is required for palmitoyltransferase activity.</text>
</comment>
<evidence type="ECO:0000256" key="2">
    <source>
        <dbReference type="ARBA" id="ARBA00022679"/>
    </source>
</evidence>